<protein>
    <recommendedName>
        <fullName evidence="4 9">Carbonic anhydrase</fullName>
        <ecNumber evidence="4 9">4.2.1.1</ecNumber>
    </recommendedName>
</protein>
<dbReference type="Proteomes" id="UP000504638">
    <property type="component" value="Unplaced"/>
</dbReference>
<evidence type="ECO:0000256" key="6">
    <source>
        <dbReference type="ARBA" id="ARBA00022833"/>
    </source>
</evidence>
<evidence type="ECO:0000256" key="4">
    <source>
        <dbReference type="ARBA" id="ARBA00012925"/>
    </source>
</evidence>
<comment type="similarity">
    <text evidence="3 9">Belongs to the alpha-carbonic anhydrase family.</text>
</comment>
<comment type="catalytic activity">
    <reaction evidence="8 9">
        <text>hydrogencarbonate + H(+) = CO2 + H2O</text>
        <dbReference type="Rhea" id="RHEA:10748"/>
        <dbReference type="ChEBI" id="CHEBI:15377"/>
        <dbReference type="ChEBI" id="CHEBI:15378"/>
        <dbReference type="ChEBI" id="CHEBI:16526"/>
        <dbReference type="ChEBI" id="CHEBI:17544"/>
        <dbReference type="EC" id="4.2.1.1"/>
    </reaction>
</comment>
<proteinExistence type="inferred from homology"/>
<dbReference type="PANTHER" id="PTHR18952:SF265">
    <property type="entry name" value="CARBONIC ANHYDRASE"/>
    <property type="match status" value="1"/>
</dbReference>
<dbReference type="SUPFAM" id="SSF51069">
    <property type="entry name" value="Carbonic anhydrase"/>
    <property type="match status" value="1"/>
</dbReference>
<evidence type="ECO:0000256" key="7">
    <source>
        <dbReference type="ARBA" id="ARBA00023239"/>
    </source>
</evidence>
<evidence type="ECO:0000259" key="10">
    <source>
        <dbReference type="PROSITE" id="PS51144"/>
    </source>
</evidence>
<reference evidence="11 13" key="1">
    <citation type="submission" date="2020-01" db="EMBL/GenBank/DDBJ databases">
        <authorList>
            <consortium name="DOE Joint Genome Institute"/>
            <person name="Haridas S."/>
            <person name="Albert R."/>
            <person name="Binder M."/>
            <person name="Bloem J."/>
            <person name="Labutti K."/>
            <person name="Salamov A."/>
            <person name="Andreopoulos B."/>
            <person name="Baker S.E."/>
            <person name="Barry K."/>
            <person name="Bills G."/>
            <person name="Bluhm B.H."/>
            <person name="Cannon C."/>
            <person name="Castanera R."/>
            <person name="Culley D.E."/>
            <person name="Daum C."/>
            <person name="Ezra D."/>
            <person name="Gonzalez J.B."/>
            <person name="Henrissat B."/>
            <person name="Kuo A."/>
            <person name="Liang C."/>
            <person name="Lipzen A."/>
            <person name="Lutzoni F."/>
            <person name="Magnuson J."/>
            <person name="Mondo S."/>
            <person name="Nolan M."/>
            <person name="Ohm R."/>
            <person name="Pangilinan J."/>
            <person name="Park H.-J."/>
            <person name="Ramirez L."/>
            <person name="Alfaro M."/>
            <person name="Sun H."/>
            <person name="Tritt A."/>
            <person name="Yoshinaga Y."/>
            <person name="Zwiers L.-H."/>
            <person name="Turgeon B.G."/>
            <person name="Goodwin S.B."/>
            <person name="Spatafora J.W."/>
            <person name="Crous P.W."/>
            <person name="Grigoriev I.V."/>
        </authorList>
    </citation>
    <scope>NUCLEOTIDE SEQUENCE</scope>
    <source>
        <strain evidence="11 13">CBS 781.70</strain>
    </source>
</reference>
<dbReference type="AlphaFoldDB" id="A0A6G1G0B9"/>
<dbReference type="InterPro" id="IPR018338">
    <property type="entry name" value="Carbonic_anhydrase_a-class_CS"/>
</dbReference>
<reference evidence="13" key="3">
    <citation type="submission" date="2025-04" db="UniProtKB">
        <authorList>
            <consortium name="RefSeq"/>
        </authorList>
    </citation>
    <scope>IDENTIFICATION</scope>
    <source>
        <strain evidence="13">CBS 781.70</strain>
    </source>
</reference>
<sequence length="253" mass="27953">MQPSSCLLVTPRAPRSARSLRYRDEKTFEPKFTYSGEKGPDHWHELGNGENSLCASGTHQSPIDLHAASAQHGSPTALTLQLHPYPNGTTMHNLGTTIEIPAHGTMREGNRTYHLVQFHFHTPSEHHLYGEYFPVEVHFVFQNPVDASRRALGFFVELCASQGCGEPLLESIFGVVGTVARPGMEASTGPLDFCRLVEHFKSNKIYRYSGSLTTPPCSEPIEWILSAAPVAIDAENFLLAKKVLGFNARPVQN</sequence>
<keyword evidence="6 9" id="KW-0862">Zinc</keyword>
<keyword evidence="12" id="KW-1185">Reference proteome</keyword>
<dbReference type="SMART" id="SM01057">
    <property type="entry name" value="Carb_anhydrase"/>
    <property type="match status" value="1"/>
</dbReference>
<comment type="function">
    <text evidence="2 9">Reversible hydration of carbon dioxide.</text>
</comment>
<keyword evidence="7 9" id="KW-0456">Lyase</keyword>
<organism evidence="11">
    <name type="scientific">Eremomyces bilateralis CBS 781.70</name>
    <dbReference type="NCBI Taxonomy" id="1392243"/>
    <lineage>
        <taxon>Eukaryota</taxon>
        <taxon>Fungi</taxon>
        <taxon>Dikarya</taxon>
        <taxon>Ascomycota</taxon>
        <taxon>Pezizomycotina</taxon>
        <taxon>Dothideomycetes</taxon>
        <taxon>Dothideomycetes incertae sedis</taxon>
        <taxon>Eremomycetales</taxon>
        <taxon>Eremomycetaceae</taxon>
        <taxon>Eremomyces</taxon>
    </lineage>
</organism>
<dbReference type="EMBL" id="ML975161">
    <property type="protein sequence ID" value="KAF1811557.1"/>
    <property type="molecule type" value="Genomic_DNA"/>
</dbReference>
<gene>
    <name evidence="11 13" type="ORF">P152DRAFT_508100</name>
</gene>
<feature type="domain" description="Alpha-carbonic anhydrase" evidence="10">
    <location>
        <begin position="30"/>
        <end position="253"/>
    </location>
</feature>
<dbReference type="OrthoDB" id="429145at2759"/>
<dbReference type="GeneID" id="54423139"/>
<dbReference type="PROSITE" id="PS51144">
    <property type="entry name" value="ALPHA_CA_2"/>
    <property type="match status" value="1"/>
</dbReference>
<dbReference type="InterPro" id="IPR041891">
    <property type="entry name" value="Alpha_CA_prokaryot-like"/>
</dbReference>
<accession>A0A6G1G0B9</accession>
<dbReference type="GO" id="GO:0004089">
    <property type="term" value="F:carbonate dehydratase activity"/>
    <property type="evidence" value="ECO:0007669"/>
    <property type="project" value="UniProtKB-UniRule"/>
</dbReference>
<evidence type="ECO:0000256" key="8">
    <source>
        <dbReference type="ARBA" id="ARBA00048348"/>
    </source>
</evidence>
<dbReference type="InterPro" id="IPR036398">
    <property type="entry name" value="CA_dom_sf"/>
</dbReference>
<evidence type="ECO:0000313" key="13">
    <source>
        <dbReference type="RefSeq" id="XP_033533188.1"/>
    </source>
</evidence>
<dbReference type="PANTHER" id="PTHR18952">
    <property type="entry name" value="CARBONIC ANHYDRASE"/>
    <property type="match status" value="1"/>
</dbReference>
<dbReference type="EC" id="4.2.1.1" evidence="4 9"/>
<reference evidence="13" key="2">
    <citation type="submission" date="2020-04" db="EMBL/GenBank/DDBJ databases">
        <authorList>
            <consortium name="NCBI Genome Project"/>
        </authorList>
    </citation>
    <scope>NUCLEOTIDE SEQUENCE</scope>
    <source>
        <strain evidence="13">CBS 781.70</strain>
    </source>
</reference>
<comment type="cofactor">
    <cofactor evidence="1 9">
        <name>Zn(2+)</name>
        <dbReference type="ChEBI" id="CHEBI:29105"/>
    </cofactor>
</comment>
<dbReference type="RefSeq" id="XP_033533188.1">
    <property type="nucleotide sequence ID" value="XM_033682569.1"/>
</dbReference>
<dbReference type="CDD" id="cd03124">
    <property type="entry name" value="alpha_CA_prokaryotic_like"/>
    <property type="match status" value="1"/>
</dbReference>
<evidence type="ECO:0000313" key="11">
    <source>
        <dbReference type="EMBL" id="KAF1811557.1"/>
    </source>
</evidence>
<keyword evidence="5 9" id="KW-0479">Metal-binding</keyword>
<evidence type="ECO:0000256" key="5">
    <source>
        <dbReference type="ARBA" id="ARBA00022723"/>
    </source>
</evidence>
<evidence type="ECO:0000256" key="3">
    <source>
        <dbReference type="ARBA" id="ARBA00010718"/>
    </source>
</evidence>
<evidence type="ECO:0000313" key="12">
    <source>
        <dbReference type="Proteomes" id="UP000504638"/>
    </source>
</evidence>
<dbReference type="InterPro" id="IPR001148">
    <property type="entry name" value="CA_dom"/>
</dbReference>
<name>A0A6G1G0B9_9PEZI</name>
<dbReference type="GO" id="GO:0008270">
    <property type="term" value="F:zinc ion binding"/>
    <property type="evidence" value="ECO:0007669"/>
    <property type="project" value="UniProtKB-UniRule"/>
</dbReference>
<evidence type="ECO:0000256" key="9">
    <source>
        <dbReference type="RuleBase" id="RU367011"/>
    </source>
</evidence>
<dbReference type="Pfam" id="PF00194">
    <property type="entry name" value="Carb_anhydrase"/>
    <property type="match status" value="1"/>
</dbReference>
<evidence type="ECO:0000256" key="1">
    <source>
        <dbReference type="ARBA" id="ARBA00001947"/>
    </source>
</evidence>
<dbReference type="Gene3D" id="3.10.200.10">
    <property type="entry name" value="Alpha carbonic anhydrase"/>
    <property type="match status" value="1"/>
</dbReference>
<evidence type="ECO:0000256" key="2">
    <source>
        <dbReference type="ARBA" id="ARBA00002904"/>
    </source>
</evidence>
<dbReference type="PROSITE" id="PS00162">
    <property type="entry name" value="ALPHA_CA_1"/>
    <property type="match status" value="1"/>
</dbReference>
<dbReference type="InterPro" id="IPR023561">
    <property type="entry name" value="Carbonic_anhydrase_a-class"/>
</dbReference>